<dbReference type="EMBL" id="JAWWNJ010000072">
    <property type="protein sequence ID" value="KAK7007269.1"/>
    <property type="molecule type" value="Genomic_DNA"/>
</dbReference>
<dbReference type="AlphaFoldDB" id="A0AAW0AEU1"/>
<feature type="domain" description="SWIM-type" evidence="2">
    <location>
        <begin position="15"/>
        <end position="50"/>
    </location>
</feature>
<evidence type="ECO:0000256" key="1">
    <source>
        <dbReference type="PROSITE-ProRule" id="PRU00325"/>
    </source>
</evidence>
<comment type="caution">
    <text evidence="3">The sequence shown here is derived from an EMBL/GenBank/DDBJ whole genome shotgun (WGS) entry which is preliminary data.</text>
</comment>
<protein>
    <recommendedName>
        <fullName evidence="2">SWIM-type domain-containing protein</fullName>
    </recommendedName>
</protein>
<name>A0AAW0AEU1_9AGAR</name>
<dbReference type="GO" id="GO:0008270">
    <property type="term" value="F:zinc ion binding"/>
    <property type="evidence" value="ECO:0007669"/>
    <property type="project" value="UniProtKB-KW"/>
</dbReference>
<sequence>MASRGSLQDPDHPRYHLYIHRDGYGGCTCPDFTSRGAACKHLRALRLILDDWVARNYITPFYYPTTLDAAKNVRRLVLNGPGSSHSSGASVLHTFLALHNAAGEDITASDDNDGGEDAEAGLAGQAEFPFDQAHSPSADHELESNQDWIAVPNHAQAAISTQIQLQTEHTARSLLPRLHGLCSLLQNTQLTRSETLTEVQTTLNNTHLNLSKALPPLPLPTIPPPAHVRQEIHHPRAIYTSGPSAGLRRPALVVVHVPSPEPRQYRKPSHSTM</sequence>
<evidence type="ECO:0000313" key="4">
    <source>
        <dbReference type="Proteomes" id="UP001362999"/>
    </source>
</evidence>
<dbReference type="InterPro" id="IPR007527">
    <property type="entry name" value="Znf_SWIM"/>
</dbReference>
<dbReference type="Proteomes" id="UP001362999">
    <property type="component" value="Unassembled WGS sequence"/>
</dbReference>
<evidence type="ECO:0000259" key="2">
    <source>
        <dbReference type="PROSITE" id="PS50966"/>
    </source>
</evidence>
<keyword evidence="1" id="KW-0863">Zinc-finger</keyword>
<keyword evidence="1" id="KW-0479">Metal-binding</keyword>
<proteinExistence type="predicted"/>
<reference evidence="3 4" key="1">
    <citation type="journal article" date="2024" name="J Genomics">
        <title>Draft genome sequencing and assembly of Favolaschia claudopus CIRM-BRFM 2984 isolated from oak limbs.</title>
        <authorList>
            <person name="Navarro D."/>
            <person name="Drula E."/>
            <person name="Chaduli D."/>
            <person name="Cazenave R."/>
            <person name="Ahrendt S."/>
            <person name="Wang J."/>
            <person name="Lipzen A."/>
            <person name="Daum C."/>
            <person name="Barry K."/>
            <person name="Grigoriev I.V."/>
            <person name="Favel A."/>
            <person name="Rosso M.N."/>
            <person name="Martin F."/>
        </authorList>
    </citation>
    <scope>NUCLEOTIDE SEQUENCE [LARGE SCALE GENOMIC DNA]</scope>
    <source>
        <strain evidence="3 4">CIRM-BRFM 2984</strain>
    </source>
</reference>
<keyword evidence="1" id="KW-0862">Zinc</keyword>
<dbReference type="PROSITE" id="PS50966">
    <property type="entry name" value="ZF_SWIM"/>
    <property type="match status" value="1"/>
</dbReference>
<organism evidence="3 4">
    <name type="scientific">Favolaschia claudopus</name>
    <dbReference type="NCBI Taxonomy" id="2862362"/>
    <lineage>
        <taxon>Eukaryota</taxon>
        <taxon>Fungi</taxon>
        <taxon>Dikarya</taxon>
        <taxon>Basidiomycota</taxon>
        <taxon>Agaricomycotina</taxon>
        <taxon>Agaricomycetes</taxon>
        <taxon>Agaricomycetidae</taxon>
        <taxon>Agaricales</taxon>
        <taxon>Marasmiineae</taxon>
        <taxon>Mycenaceae</taxon>
        <taxon>Favolaschia</taxon>
    </lineage>
</organism>
<evidence type="ECO:0000313" key="3">
    <source>
        <dbReference type="EMBL" id="KAK7007269.1"/>
    </source>
</evidence>
<accession>A0AAW0AEU1</accession>
<gene>
    <name evidence="3" type="ORF">R3P38DRAFT_3212988</name>
</gene>
<keyword evidence="4" id="KW-1185">Reference proteome</keyword>